<evidence type="ECO:0000256" key="2">
    <source>
        <dbReference type="SAM" id="Phobius"/>
    </source>
</evidence>
<proteinExistence type="predicted"/>
<gene>
    <name evidence="4" type="ORF">SAMN04488696_1561</name>
</gene>
<feature type="compositionally biased region" description="Basic and acidic residues" evidence="1">
    <location>
        <begin position="1"/>
        <end position="21"/>
    </location>
</feature>
<evidence type="ECO:0000313" key="5">
    <source>
        <dbReference type="Proteomes" id="UP000198535"/>
    </source>
</evidence>
<reference evidence="5" key="1">
    <citation type="submission" date="2016-10" db="EMBL/GenBank/DDBJ databases">
        <authorList>
            <person name="Varghese N."/>
            <person name="Submissions S."/>
        </authorList>
    </citation>
    <scope>NUCLEOTIDE SEQUENCE [LARGE SCALE GENOMIC DNA]</scope>
    <source>
        <strain evidence="5">Mob M</strain>
    </source>
</reference>
<dbReference type="AlphaFoldDB" id="A0A1I4RSJ9"/>
<keyword evidence="5" id="KW-1185">Reference proteome</keyword>
<feature type="transmembrane region" description="Helical" evidence="2">
    <location>
        <begin position="36"/>
        <end position="54"/>
    </location>
</feature>
<protein>
    <recommendedName>
        <fullName evidence="3">CAAX prenyl protease 2/Lysostaphin resistance protein A-like domain-containing protein</fullName>
    </recommendedName>
</protein>
<keyword evidence="2" id="KW-0472">Membrane</keyword>
<dbReference type="Pfam" id="PF02517">
    <property type="entry name" value="Rce1-like"/>
    <property type="match status" value="1"/>
</dbReference>
<name>A0A1I4RSJ9_9EURY</name>
<feature type="transmembrane region" description="Helical" evidence="2">
    <location>
        <begin position="142"/>
        <end position="162"/>
    </location>
</feature>
<dbReference type="InterPro" id="IPR003675">
    <property type="entry name" value="Rce1/LyrA-like_dom"/>
</dbReference>
<keyword evidence="2" id="KW-1133">Transmembrane helix</keyword>
<feature type="domain" description="CAAX prenyl protease 2/Lysostaphin resistance protein A-like" evidence="3">
    <location>
        <begin position="186"/>
        <end position="273"/>
    </location>
</feature>
<feature type="transmembrane region" description="Helical" evidence="2">
    <location>
        <begin position="112"/>
        <end position="130"/>
    </location>
</feature>
<evidence type="ECO:0000259" key="3">
    <source>
        <dbReference type="Pfam" id="PF02517"/>
    </source>
</evidence>
<dbReference type="Proteomes" id="UP000198535">
    <property type="component" value="Unassembled WGS sequence"/>
</dbReference>
<dbReference type="STRING" id="487685.SAMN04488696_1561"/>
<organism evidence="4 5">
    <name type="scientific">Methanolobus profundi</name>
    <dbReference type="NCBI Taxonomy" id="487685"/>
    <lineage>
        <taxon>Archaea</taxon>
        <taxon>Methanobacteriati</taxon>
        <taxon>Methanobacteriota</taxon>
        <taxon>Stenosarchaea group</taxon>
        <taxon>Methanomicrobia</taxon>
        <taxon>Methanosarcinales</taxon>
        <taxon>Methanosarcinaceae</taxon>
        <taxon>Methanolobus</taxon>
    </lineage>
</organism>
<feature type="transmembrane region" description="Helical" evidence="2">
    <location>
        <begin position="214"/>
        <end position="231"/>
    </location>
</feature>
<dbReference type="EMBL" id="FOUJ01000003">
    <property type="protein sequence ID" value="SFM55252.1"/>
    <property type="molecule type" value="Genomic_DNA"/>
</dbReference>
<feature type="transmembrane region" description="Helical" evidence="2">
    <location>
        <begin position="182"/>
        <end position="202"/>
    </location>
</feature>
<feature type="transmembrane region" description="Helical" evidence="2">
    <location>
        <begin position="262"/>
        <end position="281"/>
    </location>
</feature>
<feature type="transmembrane region" description="Helical" evidence="2">
    <location>
        <begin position="61"/>
        <end position="79"/>
    </location>
</feature>
<evidence type="ECO:0000313" key="4">
    <source>
        <dbReference type="EMBL" id="SFM55252.1"/>
    </source>
</evidence>
<accession>A0A1I4RSJ9</accession>
<dbReference type="GO" id="GO:0004175">
    <property type="term" value="F:endopeptidase activity"/>
    <property type="evidence" value="ECO:0007669"/>
    <property type="project" value="UniProtKB-ARBA"/>
</dbReference>
<keyword evidence="2" id="KW-0812">Transmembrane</keyword>
<dbReference type="GO" id="GO:0080120">
    <property type="term" value="P:CAAX-box protein maturation"/>
    <property type="evidence" value="ECO:0007669"/>
    <property type="project" value="UniProtKB-ARBA"/>
</dbReference>
<sequence length="282" mass="31103">MDKRYGGTMTDHEQLGSDPHDIGQTSSSVVPGLTDGYIIGIAMLMVVLAELLLYSGNIRAGVMLHVVTLVALSISSVWIDGTHVSRSLQVLSLLPILRLLNMSMPVFSEMTLYLYVYVYAPMVLPAYFIIKHQSIKKDTLGFHFQGMLKLLPLAVLVGFLIAQGENFTIHAGNLIPDLSLDSILKISIVMIFFVGLGEELVFRSLLQTRLSDSFGPVKGLLLASFLFGVMHSGYGTIYEIFFTSFAGLLLGYMFQRTNSFPLITLTHGLVNIFLFGIIPLMN</sequence>
<feature type="region of interest" description="Disordered" evidence="1">
    <location>
        <begin position="1"/>
        <end position="23"/>
    </location>
</feature>
<evidence type="ECO:0000256" key="1">
    <source>
        <dbReference type="SAM" id="MobiDB-lite"/>
    </source>
</evidence>